<comment type="caution">
    <text evidence="1">The sequence shown here is derived from an EMBL/GenBank/DDBJ whole genome shotgun (WGS) entry which is preliminary data.</text>
</comment>
<sequence length="48" mass="5537">MGTPCERQTVVAQVWTENEFYIIKEKAANNQVTYALKCSIIPFVKKVF</sequence>
<proteinExistence type="predicted"/>
<accession>A0A5J4QZP3</accession>
<organism evidence="1">
    <name type="scientific">termite gut metagenome</name>
    <dbReference type="NCBI Taxonomy" id="433724"/>
    <lineage>
        <taxon>unclassified sequences</taxon>
        <taxon>metagenomes</taxon>
        <taxon>organismal metagenomes</taxon>
    </lineage>
</organism>
<evidence type="ECO:0000313" key="1">
    <source>
        <dbReference type="EMBL" id="KAA6326584.1"/>
    </source>
</evidence>
<gene>
    <name evidence="1" type="ORF">EZS27_024334</name>
</gene>
<protein>
    <submittedName>
        <fullName evidence="1">Uncharacterized protein</fullName>
    </submittedName>
</protein>
<dbReference type="AlphaFoldDB" id="A0A5J4QZP3"/>
<name>A0A5J4QZP3_9ZZZZ</name>
<dbReference type="EMBL" id="SNRY01002141">
    <property type="protein sequence ID" value="KAA6326584.1"/>
    <property type="molecule type" value="Genomic_DNA"/>
</dbReference>
<reference evidence="1" key="1">
    <citation type="submission" date="2019-03" db="EMBL/GenBank/DDBJ databases">
        <title>Single cell metagenomics reveals metabolic interactions within the superorganism composed of flagellate Streblomastix strix and complex community of Bacteroidetes bacteria on its surface.</title>
        <authorList>
            <person name="Treitli S.C."/>
            <person name="Kolisko M."/>
            <person name="Husnik F."/>
            <person name="Keeling P."/>
            <person name="Hampl V."/>
        </authorList>
    </citation>
    <scope>NUCLEOTIDE SEQUENCE</scope>
    <source>
        <strain evidence="1">STM</strain>
    </source>
</reference>